<protein>
    <recommendedName>
        <fullName evidence="3">Transglycosylase SLT domain-containing protein</fullName>
    </recommendedName>
</protein>
<evidence type="ECO:0000256" key="1">
    <source>
        <dbReference type="SAM" id="MobiDB-lite"/>
    </source>
</evidence>
<evidence type="ECO:0000313" key="5">
    <source>
        <dbReference type="Proteomes" id="UP001437256"/>
    </source>
</evidence>
<dbReference type="SUPFAM" id="SSF53955">
    <property type="entry name" value="Lysozyme-like"/>
    <property type="match status" value="1"/>
</dbReference>
<proteinExistence type="predicted"/>
<reference evidence="4 5" key="1">
    <citation type="submission" date="2024-05" db="EMBL/GenBank/DDBJ databases">
        <title>A draft genome resource for the thread blight pathogen Marasmius tenuissimus strain MS-2.</title>
        <authorList>
            <person name="Yulfo-Soto G.E."/>
            <person name="Baruah I.K."/>
            <person name="Amoako-Attah I."/>
            <person name="Bukari Y."/>
            <person name="Meinhardt L.W."/>
            <person name="Bailey B.A."/>
            <person name="Cohen S.P."/>
        </authorList>
    </citation>
    <scope>NUCLEOTIDE SEQUENCE [LARGE SCALE GENOMIC DNA]</scope>
    <source>
        <strain evidence="4 5">MS-2</strain>
    </source>
</reference>
<evidence type="ECO:0000256" key="2">
    <source>
        <dbReference type="SAM" id="SignalP"/>
    </source>
</evidence>
<keyword evidence="5" id="KW-1185">Reference proteome</keyword>
<dbReference type="InterPro" id="IPR023346">
    <property type="entry name" value="Lysozyme-like_dom_sf"/>
</dbReference>
<comment type="caution">
    <text evidence="4">The sequence shown here is derived from an EMBL/GenBank/DDBJ whole genome shotgun (WGS) entry which is preliminary data.</text>
</comment>
<dbReference type="Gene3D" id="1.10.530.10">
    <property type="match status" value="1"/>
</dbReference>
<feature type="signal peptide" evidence="2">
    <location>
        <begin position="1"/>
        <end position="19"/>
    </location>
</feature>
<dbReference type="EMBL" id="JBBXMP010000016">
    <property type="protein sequence ID" value="KAL0068796.1"/>
    <property type="molecule type" value="Genomic_DNA"/>
</dbReference>
<organism evidence="4 5">
    <name type="scientific">Marasmius tenuissimus</name>
    <dbReference type="NCBI Taxonomy" id="585030"/>
    <lineage>
        <taxon>Eukaryota</taxon>
        <taxon>Fungi</taxon>
        <taxon>Dikarya</taxon>
        <taxon>Basidiomycota</taxon>
        <taxon>Agaricomycotina</taxon>
        <taxon>Agaricomycetes</taxon>
        <taxon>Agaricomycetidae</taxon>
        <taxon>Agaricales</taxon>
        <taxon>Marasmiineae</taxon>
        <taxon>Marasmiaceae</taxon>
        <taxon>Marasmius</taxon>
    </lineage>
</organism>
<feature type="chain" id="PRO_5045516328" description="Transglycosylase SLT domain-containing protein" evidence="2">
    <location>
        <begin position="20"/>
        <end position="276"/>
    </location>
</feature>
<feature type="region of interest" description="Disordered" evidence="1">
    <location>
        <begin position="56"/>
        <end position="77"/>
    </location>
</feature>
<name>A0ABR3A479_9AGAR</name>
<evidence type="ECO:0000313" key="4">
    <source>
        <dbReference type="EMBL" id="KAL0068796.1"/>
    </source>
</evidence>
<evidence type="ECO:0000259" key="3">
    <source>
        <dbReference type="Pfam" id="PF01464"/>
    </source>
</evidence>
<dbReference type="InterPro" id="IPR008258">
    <property type="entry name" value="Transglycosylase_SLT_dom_1"/>
</dbReference>
<feature type="compositionally biased region" description="Polar residues" evidence="1">
    <location>
        <begin position="56"/>
        <end position="70"/>
    </location>
</feature>
<keyword evidence="2" id="KW-0732">Signal</keyword>
<dbReference type="Proteomes" id="UP001437256">
    <property type="component" value="Unassembled WGS sequence"/>
</dbReference>
<feature type="domain" description="Transglycosylase SLT" evidence="3">
    <location>
        <begin position="163"/>
        <end position="248"/>
    </location>
</feature>
<dbReference type="Pfam" id="PF01464">
    <property type="entry name" value="SLT"/>
    <property type="match status" value="1"/>
</dbReference>
<gene>
    <name evidence="4" type="ORF">AAF712_004125</name>
</gene>
<accession>A0ABR3A479</accession>
<sequence>MKVRSLALVALYSVIAAQAANLHDSRSPRHSRRFSISRVESREVKIVNGKKCRVRNQTNTSVKTPASSNNTGKTSSVSVGGTSIGGLLNVASTCGDVGATADITNESGPNGALSWINCGVDGSGWRPQFVQVSDLKVVDLSHALEDPNSPFKACGPYIDKFVQYGNEFGIPPIMMASFAMQESTCNPSTTGGGGEVGLMQITVDKCGGAPGGNCYDPNYNIRTATSYFKNVLDQSGGNVLQAMGMYNGWQPGMTIQPPLLVVLAADVRTILITSSK</sequence>